<dbReference type="EMBL" id="SULG01000009">
    <property type="protein sequence ID" value="TLD42987.1"/>
    <property type="molecule type" value="Genomic_DNA"/>
</dbReference>
<proteinExistence type="predicted"/>
<protein>
    <submittedName>
        <fullName evidence="1">Uncharacterized protein</fullName>
    </submittedName>
</protein>
<dbReference type="Proteomes" id="UP000319783">
    <property type="component" value="Unassembled WGS sequence"/>
</dbReference>
<evidence type="ECO:0000313" key="1">
    <source>
        <dbReference type="EMBL" id="TLD42987.1"/>
    </source>
</evidence>
<name>A0A533QE07_9BACT</name>
<comment type="caution">
    <text evidence="1">The sequence shown here is derived from an EMBL/GenBank/DDBJ whole genome shotgun (WGS) entry which is preliminary data.</text>
</comment>
<accession>A0A533QE07</accession>
<evidence type="ECO:0000313" key="2">
    <source>
        <dbReference type="Proteomes" id="UP000319783"/>
    </source>
</evidence>
<dbReference type="AlphaFoldDB" id="A0A533QE07"/>
<gene>
    <name evidence="1" type="ORF">JETT_0670</name>
</gene>
<sequence>MQDLKPTTEKDCDFNLHVSNFCAEVGILEWPFYAIALSLLIRSSIGG</sequence>
<organism evidence="1 2">
    <name type="scientific">Candidatus Jettenia ecosi</name>
    <dbReference type="NCBI Taxonomy" id="2494326"/>
    <lineage>
        <taxon>Bacteria</taxon>
        <taxon>Pseudomonadati</taxon>
        <taxon>Planctomycetota</taxon>
        <taxon>Candidatus Brocadiia</taxon>
        <taxon>Candidatus Brocadiales</taxon>
        <taxon>Candidatus Brocadiaceae</taxon>
        <taxon>Candidatus Jettenia</taxon>
    </lineage>
</organism>
<reference evidence="1 2" key="1">
    <citation type="submission" date="2019-04" db="EMBL/GenBank/DDBJ databases">
        <title>Genome of a novel bacterium Candidatus Jettenia ecosi reconstructed from metagenome of an anammox bioreactor.</title>
        <authorList>
            <person name="Mardanov A.V."/>
            <person name="Beletsky A.V."/>
            <person name="Ravin N.V."/>
            <person name="Botchkova E.A."/>
            <person name="Litti Y.V."/>
            <person name="Nozhevnikova A.N."/>
        </authorList>
    </citation>
    <scope>NUCLEOTIDE SEQUENCE [LARGE SCALE GENOMIC DNA]</scope>
    <source>
        <strain evidence="1">J2</strain>
    </source>
</reference>